<keyword evidence="1" id="KW-0472">Membrane</keyword>
<accession>A0ABQ3K6V6</accession>
<evidence type="ECO:0000313" key="2">
    <source>
        <dbReference type="EMBL" id="GHG05912.1"/>
    </source>
</evidence>
<feature type="transmembrane region" description="Helical" evidence="1">
    <location>
        <begin position="76"/>
        <end position="99"/>
    </location>
</feature>
<sequence length="223" mass="24425">MTEEALPAWRRRTSGETRWPAMGVVVATLVLQVALPDDMALRPWWLLPGVSVLLVVALLLVNPGRMSHFSATERTIALLIVGLVTVVNAWSAASLVYGIGTGTIGDRAGAVLVTGGVVYWTNVVVFSLWYWEFDRGGPGRRATGRAEFPDLQFPQMADPGLAHRDWEPSYLDYLYFSFTNAAAFSPTDVMPLRIWAKMTMMLQAAISLVLALMVVAWAVGGLK</sequence>
<keyword evidence="3" id="KW-1185">Reference proteome</keyword>
<feature type="transmembrane region" description="Helical" evidence="1">
    <location>
        <begin position="111"/>
        <end position="131"/>
    </location>
</feature>
<reference evidence="3" key="1">
    <citation type="journal article" date="2019" name="Int. J. Syst. Evol. Microbiol.">
        <title>The Global Catalogue of Microorganisms (GCM) 10K type strain sequencing project: providing services to taxonomists for standard genome sequencing and annotation.</title>
        <authorList>
            <consortium name="The Broad Institute Genomics Platform"/>
            <consortium name="The Broad Institute Genome Sequencing Center for Infectious Disease"/>
            <person name="Wu L."/>
            <person name="Ma J."/>
        </authorList>
    </citation>
    <scope>NUCLEOTIDE SEQUENCE [LARGE SCALE GENOMIC DNA]</scope>
    <source>
        <strain evidence="3">CGMCC 4.7680</strain>
    </source>
</reference>
<dbReference type="Proteomes" id="UP000649955">
    <property type="component" value="Unassembled WGS sequence"/>
</dbReference>
<evidence type="ECO:0000256" key="1">
    <source>
        <dbReference type="SAM" id="Phobius"/>
    </source>
</evidence>
<feature type="transmembrane region" description="Helical" evidence="1">
    <location>
        <begin position="200"/>
        <end position="220"/>
    </location>
</feature>
<feature type="transmembrane region" description="Helical" evidence="1">
    <location>
        <begin position="41"/>
        <end position="64"/>
    </location>
</feature>
<feature type="transmembrane region" description="Helical" evidence="1">
    <location>
        <begin position="19"/>
        <end position="35"/>
    </location>
</feature>
<proteinExistence type="predicted"/>
<gene>
    <name evidence="2" type="ORF">GCM10017567_22820</name>
</gene>
<protein>
    <recommendedName>
        <fullName evidence="4">DUF1345 domain-containing protein</fullName>
    </recommendedName>
</protein>
<evidence type="ECO:0008006" key="4">
    <source>
        <dbReference type="Google" id="ProtNLM"/>
    </source>
</evidence>
<comment type="caution">
    <text evidence="2">The sequence shown here is derived from an EMBL/GenBank/DDBJ whole genome shotgun (WGS) entry which is preliminary data.</text>
</comment>
<dbReference type="EMBL" id="BNAW01000006">
    <property type="protein sequence ID" value="GHG05912.1"/>
    <property type="molecule type" value="Genomic_DNA"/>
</dbReference>
<name>A0ABQ3K6V6_9PSEU</name>
<keyword evidence="1" id="KW-0812">Transmembrane</keyword>
<keyword evidence="1" id="KW-1133">Transmembrane helix</keyword>
<organism evidence="2 3">
    <name type="scientific">Amycolatopsis bullii</name>
    <dbReference type="NCBI Taxonomy" id="941987"/>
    <lineage>
        <taxon>Bacteria</taxon>
        <taxon>Bacillati</taxon>
        <taxon>Actinomycetota</taxon>
        <taxon>Actinomycetes</taxon>
        <taxon>Pseudonocardiales</taxon>
        <taxon>Pseudonocardiaceae</taxon>
        <taxon>Amycolatopsis</taxon>
    </lineage>
</organism>
<evidence type="ECO:0000313" key="3">
    <source>
        <dbReference type="Proteomes" id="UP000649955"/>
    </source>
</evidence>